<organism evidence="16 17">
    <name type="scientific">Lasius niger</name>
    <name type="common">Black garden ant</name>
    <dbReference type="NCBI Taxonomy" id="67767"/>
    <lineage>
        <taxon>Eukaryota</taxon>
        <taxon>Metazoa</taxon>
        <taxon>Ecdysozoa</taxon>
        <taxon>Arthropoda</taxon>
        <taxon>Hexapoda</taxon>
        <taxon>Insecta</taxon>
        <taxon>Pterygota</taxon>
        <taxon>Neoptera</taxon>
        <taxon>Endopterygota</taxon>
        <taxon>Hymenoptera</taxon>
        <taxon>Apocrita</taxon>
        <taxon>Aculeata</taxon>
        <taxon>Formicoidea</taxon>
        <taxon>Formicidae</taxon>
        <taxon>Formicinae</taxon>
        <taxon>Lasius</taxon>
        <taxon>Lasius</taxon>
    </lineage>
</organism>
<dbReference type="FunFam" id="3.40.50.300:FF:001372">
    <property type="entry name" value="ATP-dependent DNA helicase chl1"/>
    <property type="match status" value="1"/>
</dbReference>
<dbReference type="EC" id="5.6.2.3" evidence="13"/>
<keyword evidence="7 16" id="KW-0347">Helicase</keyword>
<dbReference type="Proteomes" id="UP000036403">
    <property type="component" value="Unassembled WGS sequence"/>
</dbReference>
<comment type="subcellular location">
    <subcellularLocation>
        <location evidence="2">Nucleus</location>
    </subcellularLocation>
</comment>
<evidence type="ECO:0000256" key="13">
    <source>
        <dbReference type="ARBA" id="ARBA00044969"/>
    </source>
</evidence>
<dbReference type="NCBIfam" id="TIGR00604">
    <property type="entry name" value="rad3"/>
    <property type="match status" value="1"/>
</dbReference>
<comment type="similarity">
    <text evidence="3">Belongs to the DEAD box helicase family. DEAH subfamily. DDX11/CHL1 sub-subfamily.</text>
</comment>
<dbReference type="Gene3D" id="3.40.50.300">
    <property type="entry name" value="P-loop containing nucleotide triphosphate hydrolases"/>
    <property type="match status" value="3"/>
</dbReference>
<dbReference type="PaxDb" id="67767-A0A0J7KXG7"/>
<protein>
    <recommendedName>
        <fullName evidence="13">DNA 5'-3' helicase</fullName>
        <ecNumber evidence="13">5.6.2.3</ecNumber>
    </recommendedName>
</protein>
<dbReference type="STRING" id="67767.A0A0J7KXG7"/>
<comment type="cofactor">
    <cofactor evidence="1">
        <name>[4Fe-4S] cluster</name>
        <dbReference type="ChEBI" id="CHEBI:49883"/>
    </cofactor>
</comment>
<evidence type="ECO:0000256" key="7">
    <source>
        <dbReference type="ARBA" id="ARBA00022806"/>
    </source>
</evidence>
<keyword evidence="5" id="KW-0547">Nucleotide-binding</keyword>
<evidence type="ECO:0000256" key="5">
    <source>
        <dbReference type="ARBA" id="ARBA00022741"/>
    </source>
</evidence>
<dbReference type="GO" id="GO:0005524">
    <property type="term" value="F:ATP binding"/>
    <property type="evidence" value="ECO:0007669"/>
    <property type="project" value="UniProtKB-KW"/>
</dbReference>
<evidence type="ECO:0000256" key="4">
    <source>
        <dbReference type="ARBA" id="ARBA00022723"/>
    </source>
</evidence>
<dbReference type="InterPro" id="IPR006555">
    <property type="entry name" value="ATP-dep_Helicase_C"/>
</dbReference>
<dbReference type="GO" id="GO:0005634">
    <property type="term" value="C:nucleus"/>
    <property type="evidence" value="ECO:0007669"/>
    <property type="project" value="UniProtKB-SubCell"/>
</dbReference>
<keyword evidence="6" id="KW-0378">Hydrolase</keyword>
<keyword evidence="12" id="KW-0539">Nucleus</keyword>
<dbReference type="OrthoDB" id="267079at2759"/>
<dbReference type="EMBL" id="LBMM01002329">
    <property type="protein sequence ID" value="KMQ94974.1"/>
    <property type="molecule type" value="Genomic_DNA"/>
</dbReference>
<dbReference type="InterPro" id="IPR013020">
    <property type="entry name" value="Rad3/Chl1-like"/>
</dbReference>
<accession>A0A0J7KXG7</accession>
<evidence type="ECO:0000256" key="10">
    <source>
        <dbReference type="ARBA" id="ARBA00023014"/>
    </source>
</evidence>
<dbReference type="GO" id="GO:0043139">
    <property type="term" value="F:5'-3' DNA helicase activity"/>
    <property type="evidence" value="ECO:0007669"/>
    <property type="project" value="UniProtKB-EC"/>
</dbReference>
<dbReference type="SMART" id="SM00488">
    <property type="entry name" value="DEXDc2"/>
    <property type="match status" value="1"/>
</dbReference>
<evidence type="ECO:0000256" key="11">
    <source>
        <dbReference type="ARBA" id="ARBA00023235"/>
    </source>
</evidence>
<dbReference type="PANTHER" id="PTHR11472:SF41">
    <property type="entry name" value="ATP-DEPENDENT DNA HELICASE DDX11-RELATED"/>
    <property type="match status" value="1"/>
</dbReference>
<keyword evidence="8" id="KW-0067">ATP-binding</keyword>
<dbReference type="Pfam" id="PF13307">
    <property type="entry name" value="Helicase_C_2"/>
    <property type="match status" value="1"/>
</dbReference>
<dbReference type="GO" id="GO:0034085">
    <property type="term" value="P:establishment of sister chromatid cohesion"/>
    <property type="evidence" value="ECO:0007669"/>
    <property type="project" value="TreeGrafter"/>
</dbReference>
<dbReference type="PANTHER" id="PTHR11472">
    <property type="entry name" value="DNA REPAIR DEAD HELICASE RAD3/XP-D SUBFAMILY MEMBER"/>
    <property type="match status" value="1"/>
</dbReference>
<evidence type="ECO:0000256" key="12">
    <source>
        <dbReference type="ARBA" id="ARBA00023242"/>
    </source>
</evidence>
<dbReference type="GO" id="GO:0046872">
    <property type="term" value="F:metal ion binding"/>
    <property type="evidence" value="ECO:0007669"/>
    <property type="project" value="UniProtKB-KW"/>
</dbReference>
<keyword evidence="10" id="KW-0411">Iron-sulfur</keyword>
<dbReference type="InterPro" id="IPR006554">
    <property type="entry name" value="Helicase-like_DEXD_c2"/>
</dbReference>
<reference evidence="16 17" key="1">
    <citation type="submission" date="2015-04" db="EMBL/GenBank/DDBJ databases">
        <title>Lasius niger genome sequencing.</title>
        <authorList>
            <person name="Konorov E.A."/>
            <person name="Nikitin M.A."/>
            <person name="Kirill M.V."/>
            <person name="Chang P."/>
        </authorList>
    </citation>
    <scope>NUCLEOTIDE SEQUENCE [LARGE SCALE GENOMIC DNA]</scope>
    <source>
        <tissue evidence="16">Whole</tissue>
    </source>
</reference>
<keyword evidence="4" id="KW-0479">Metal-binding</keyword>
<keyword evidence="9" id="KW-0408">Iron</keyword>
<keyword evidence="17" id="KW-1185">Reference proteome</keyword>
<dbReference type="GO" id="GO:0006139">
    <property type="term" value="P:nucleobase-containing compound metabolic process"/>
    <property type="evidence" value="ECO:0007669"/>
    <property type="project" value="InterPro"/>
</dbReference>
<dbReference type="GO" id="GO:0016818">
    <property type="term" value="F:hydrolase activity, acting on acid anhydrides, in phosphorus-containing anhydrides"/>
    <property type="evidence" value="ECO:0007669"/>
    <property type="project" value="InterPro"/>
</dbReference>
<evidence type="ECO:0000256" key="3">
    <source>
        <dbReference type="ARBA" id="ARBA00008435"/>
    </source>
</evidence>
<dbReference type="AlphaFoldDB" id="A0A0J7KXG7"/>
<comment type="catalytic activity">
    <reaction evidence="14">
        <text>ATP + H2O = ADP + phosphate + H(+)</text>
        <dbReference type="Rhea" id="RHEA:13065"/>
        <dbReference type="ChEBI" id="CHEBI:15377"/>
        <dbReference type="ChEBI" id="CHEBI:15378"/>
        <dbReference type="ChEBI" id="CHEBI:30616"/>
        <dbReference type="ChEBI" id="CHEBI:43474"/>
        <dbReference type="ChEBI" id="CHEBI:456216"/>
        <dbReference type="EC" id="5.6.2.3"/>
    </reaction>
</comment>
<proteinExistence type="inferred from homology"/>
<evidence type="ECO:0000313" key="17">
    <source>
        <dbReference type="Proteomes" id="UP000036403"/>
    </source>
</evidence>
<evidence type="ECO:0000313" key="16">
    <source>
        <dbReference type="EMBL" id="KMQ94974.1"/>
    </source>
</evidence>
<dbReference type="InterPro" id="IPR014013">
    <property type="entry name" value="Helic_SF1/SF2_ATP-bd_DinG/Rad3"/>
</dbReference>
<dbReference type="GO" id="GO:0003677">
    <property type="term" value="F:DNA binding"/>
    <property type="evidence" value="ECO:0007669"/>
    <property type="project" value="InterPro"/>
</dbReference>
<evidence type="ECO:0000256" key="8">
    <source>
        <dbReference type="ARBA" id="ARBA00022840"/>
    </source>
</evidence>
<sequence length="840" mass="94891">MKELYNCLQDGKLGLFESPTGTGKSLSLICGALKWLIDHEKWKKQELTSIIAEIDNKIKNCEKPSDNWFTVQTEQIELNTQRQPLQDKLNALLEYESEREKFKKIVESKKAAQTKTIGKIKRQPTTKFTESNKTKGIDSDVCDTEKDLILEDALSNSESSEEENTEEPLFKNTKIFFCSRTHSQLTQFVHELKRSPYSQDISVVPISSRQNYCINKSVKRLKHISLINETCLQLQRKKTTVKKEKDLKKLKTASGCPFVPGDQKLLMAEVLTNIQDVEEIVQKGQENNTCPYYGSRKSLQSGQLILVPYNSILHKSTRDSLGIDLKGNVLIIDEAHNLLDAIEGMHSSIITGRNLLHCYSQLSQYQKRFEALFSAKSILHLGQLSFCLKKLLTLFGATTRSHPKDEIDKTVTPKLYKIEEFELLTEIDTVNIFKLLEFVKTSKLIHKLQGFVEQYGNSIKINEQKIKKSGITEFLNSIKNKDTSTQETASIANVPDNNEDQTSNPLMAIVSFLECLKSSCTDGRICVLPGTTIGQGIIKFLLLNPAAHFHDIVRDARSVVLAGGTMEPMSEFIDQLFLMAGAMPDRIMTFSCDHVIPKENIISNVVIRGPTGVEFEFNFHNRQDTKLLDELGRALLNLCNIVPAGIVIFFPSYNYEDIVFKHLDKSGIISKISVKKRIYREPKLASQVNAILEQYAHSIKNPQSPCNGSLLFSVVGGKLSEGLNFSDNLGRCIIVVGLPYPNIKSPELQEKMKYLNEHVKPDAGNSFYENSCMKAVNQCIGRSVRHINDYSTVVLLDKRYRHKVKVLPQWIQRSVTINDSFGSVIGNIAKFFSAKRTKTV</sequence>
<dbReference type="GO" id="GO:0051536">
    <property type="term" value="F:iron-sulfur cluster binding"/>
    <property type="evidence" value="ECO:0007669"/>
    <property type="project" value="UniProtKB-KW"/>
</dbReference>
<dbReference type="InterPro" id="IPR027417">
    <property type="entry name" value="P-loop_NTPase"/>
</dbReference>
<dbReference type="PROSITE" id="PS51193">
    <property type="entry name" value="HELICASE_ATP_BIND_2"/>
    <property type="match status" value="1"/>
</dbReference>
<feature type="domain" description="Helicase ATP-binding" evidence="15">
    <location>
        <begin position="1"/>
        <end position="385"/>
    </location>
</feature>
<comment type="caution">
    <text evidence="16">The sequence shown here is derived from an EMBL/GenBank/DDBJ whole genome shotgun (WGS) entry which is preliminary data.</text>
</comment>
<evidence type="ECO:0000256" key="1">
    <source>
        <dbReference type="ARBA" id="ARBA00001966"/>
    </source>
</evidence>
<name>A0A0J7KXG7_LASNI</name>
<dbReference type="SMART" id="SM00491">
    <property type="entry name" value="HELICc2"/>
    <property type="match status" value="1"/>
</dbReference>
<dbReference type="CDD" id="cd18788">
    <property type="entry name" value="SF2_C_XPD"/>
    <property type="match status" value="1"/>
</dbReference>
<dbReference type="Pfam" id="PF06733">
    <property type="entry name" value="DEAD_2"/>
    <property type="match status" value="1"/>
</dbReference>
<evidence type="ECO:0000256" key="9">
    <source>
        <dbReference type="ARBA" id="ARBA00023004"/>
    </source>
</evidence>
<evidence type="ECO:0000256" key="14">
    <source>
        <dbReference type="ARBA" id="ARBA00048954"/>
    </source>
</evidence>
<evidence type="ECO:0000256" key="6">
    <source>
        <dbReference type="ARBA" id="ARBA00022801"/>
    </source>
</evidence>
<dbReference type="InterPro" id="IPR010614">
    <property type="entry name" value="RAD3-like_helicase_DEAD"/>
</dbReference>
<gene>
    <name evidence="16" type="ORF">RF55_4841</name>
</gene>
<dbReference type="InterPro" id="IPR045028">
    <property type="entry name" value="DinG/Rad3-like"/>
</dbReference>
<evidence type="ECO:0000259" key="15">
    <source>
        <dbReference type="PROSITE" id="PS51193"/>
    </source>
</evidence>
<evidence type="ECO:0000256" key="2">
    <source>
        <dbReference type="ARBA" id="ARBA00004123"/>
    </source>
</evidence>
<keyword evidence="11" id="KW-0413">Isomerase</keyword>
<dbReference type="SUPFAM" id="SSF52540">
    <property type="entry name" value="P-loop containing nucleoside triphosphate hydrolases"/>
    <property type="match status" value="1"/>
</dbReference>